<dbReference type="InterPro" id="IPR006600">
    <property type="entry name" value="HTH_CenpB_DNA-bd_dom"/>
</dbReference>
<dbReference type="GO" id="GO:0003677">
    <property type="term" value="F:DNA binding"/>
    <property type="evidence" value="ECO:0007669"/>
    <property type="project" value="UniProtKB-KW"/>
</dbReference>
<dbReference type="Pfam" id="PF03184">
    <property type="entry name" value="DDE_1"/>
    <property type="match status" value="2"/>
</dbReference>
<organism evidence="5 6">
    <name type="scientific">Hirsutella minnesotensis 3608</name>
    <dbReference type="NCBI Taxonomy" id="1043627"/>
    <lineage>
        <taxon>Eukaryota</taxon>
        <taxon>Fungi</taxon>
        <taxon>Dikarya</taxon>
        <taxon>Ascomycota</taxon>
        <taxon>Pezizomycotina</taxon>
        <taxon>Sordariomycetes</taxon>
        <taxon>Hypocreomycetidae</taxon>
        <taxon>Hypocreales</taxon>
        <taxon>Ophiocordycipitaceae</taxon>
        <taxon>Hirsutella</taxon>
    </lineage>
</organism>
<dbReference type="SMART" id="SM00674">
    <property type="entry name" value="CENPB"/>
    <property type="match status" value="1"/>
</dbReference>
<feature type="coiled-coil region" evidence="2">
    <location>
        <begin position="423"/>
        <end position="450"/>
    </location>
</feature>
<dbReference type="PANTHER" id="PTHR19303">
    <property type="entry name" value="TRANSPOSON"/>
    <property type="match status" value="1"/>
</dbReference>
<feature type="region of interest" description="Disordered" evidence="3">
    <location>
        <begin position="36"/>
        <end position="57"/>
    </location>
</feature>
<dbReference type="GO" id="GO:0005634">
    <property type="term" value="C:nucleus"/>
    <property type="evidence" value="ECO:0007669"/>
    <property type="project" value="TreeGrafter"/>
</dbReference>
<keyword evidence="2" id="KW-0175">Coiled coil</keyword>
<keyword evidence="6" id="KW-1185">Reference proteome</keyword>
<feature type="compositionally biased region" description="Low complexity" evidence="3">
    <location>
        <begin position="37"/>
        <end position="50"/>
    </location>
</feature>
<dbReference type="InterPro" id="IPR050863">
    <property type="entry name" value="CenT-Element_Derived"/>
</dbReference>
<reference evidence="5 6" key="1">
    <citation type="journal article" date="2014" name="Genome Biol. Evol.">
        <title>Comparative genomics and transcriptomics analyses reveal divergent lifestyle features of nematode endoparasitic fungus Hirsutella minnesotensis.</title>
        <authorList>
            <person name="Lai Y."/>
            <person name="Liu K."/>
            <person name="Zhang X."/>
            <person name="Zhang X."/>
            <person name="Li K."/>
            <person name="Wang N."/>
            <person name="Shu C."/>
            <person name="Wu Y."/>
            <person name="Wang C."/>
            <person name="Bushley K.E."/>
            <person name="Xiang M."/>
            <person name="Liu X."/>
        </authorList>
    </citation>
    <scope>NUCLEOTIDE SEQUENCE [LARGE SCALE GENOMIC DNA]</scope>
    <source>
        <strain evidence="5 6">3608</strain>
    </source>
</reference>
<evidence type="ECO:0000313" key="5">
    <source>
        <dbReference type="EMBL" id="KJZ69327.1"/>
    </source>
</evidence>
<dbReference type="PANTHER" id="PTHR19303:SF74">
    <property type="entry name" value="POGO TRANSPOSABLE ELEMENT WITH KRAB DOMAIN"/>
    <property type="match status" value="1"/>
</dbReference>
<evidence type="ECO:0000313" key="6">
    <source>
        <dbReference type="Proteomes" id="UP000054481"/>
    </source>
</evidence>
<evidence type="ECO:0000259" key="4">
    <source>
        <dbReference type="PROSITE" id="PS51253"/>
    </source>
</evidence>
<dbReference type="AlphaFoldDB" id="A0A0F7ZWP4"/>
<dbReference type="PROSITE" id="PS51253">
    <property type="entry name" value="HTH_CENPB"/>
    <property type="match status" value="1"/>
</dbReference>
<dbReference type="InterPro" id="IPR004875">
    <property type="entry name" value="DDE_SF_endonuclease_dom"/>
</dbReference>
<gene>
    <name evidence="5" type="ORF">HIM_11285</name>
</gene>
<dbReference type="EMBL" id="KQ030729">
    <property type="protein sequence ID" value="KJZ69327.1"/>
    <property type="molecule type" value="Genomic_DNA"/>
</dbReference>
<keyword evidence="1" id="KW-0238">DNA-binding</keyword>
<proteinExistence type="predicted"/>
<name>A0A0F7ZWP4_9HYPO</name>
<sequence>MARLNLDREEVIEEAREKVEGGLAIRTAAREAGIPESTLRGRLAGSSSRSVAKEPDQKLSAVQEEAIKNWILNEEAAGRAPTRKQVRGFAELILSHGGCTEPLGINWVDRFVRRNPDIKMKPSEALEAERAAGTTEEGLRAFWDRLDAEIKAKSIGKTRLYNFDETGIVEGEFRAGRVLGSSLTKRSIVVDGGTGQWVTILECVSASGQRLTPCVVYTGSRLQGQWFPEEVPNWKYDCTPSGWANNRSLWRILLLDGHKAHVTDELMYEAYLNKVQLLYLPPHTSHATQPLDVGVYGPLKTNFRELTRGLHSHDATAPVQKQRFLKIYEKASARAFTVDNVKGGFRGAGIYPTNVERALQAIVKPAELPGVEPTEAGPSTPKRAKITKDHIWYTPQSSREVRAQLDLVRRDLDGIDRGVRTIASKAGKEIDKKNSQVAALEEKVAFLEAERDSKQPTGRRTVQYDANEAFARAPEVSLARIEARQAANRYQERHGPHLHEDALEVAQNGQEKMEFQFQV</sequence>
<dbReference type="Pfam" id="PF03221">
    <property type="entry name" value="HTH_Tnp_Tc5"/>
    <property type="match status" value="1"/>
</dbReference>
<dbReference type="Proteomes" id="UP000054481">
    <property type="component" value="Unassembled WGS sequence"/>
</dbReference>
<protein>
    <recommendedName>
        <fullName evidence="4">HTH CENPB-type domain-containing protein</fullName>
    </recommendedName>
</protein>
<evidence type="ECO:0000256" key="3">
    <source>
        <dbReference type="SAM" id="MobiDB-lite"/>
    </source>
</evidence>
<feature type="domain" description="HTH CENPB-type" evidence="4">
    <location>
        <begin position="51"/>
        <end position="121"/>
    </location>
</feature>
<dbReference type="OrthoDB" id="5396311at2759"/>
<accession>A0A0F7ZWP4</accession>
<evidence type="ECO:0000256" key="2">
    <source>
        <dbReference type="SAM" id="Coils"/>
    </source>
</evidence>
<evidence type="ECO:0000256" key="1">
    <source>
        <dbReference type="ARBA" id="ARBA00023125"/>
    </source>
</evidence>